<organism evidence="3 4">
    <name type="scientific">Portunus trituberculatus</name>
    <name type="common">Swimming crab</name>
    <name type="synonym">Neptunus trituberculatus</name>
    <dbReference type="NCBI Taxonomy" id="210409"/>
    <lineage>
        <taxon>Eukaryota</taxon>
        <taxon>Metazoa</taxon>
        <taxon>Ecdysozoa</taxon>
        <taxon>Arthropoda</taxon>
        <taxon>Crustacea</taxon>
        <taxon>Multicrustacea</taxon>
        <taxon>Malacostraca</taxon>
        <taxon>Eumalacostraca</taxon>
        <taxon>Eucarida</taxon>
        <taxon>Decapoda</taxon>
        <taxon>Pleocyemata</taxon>
        <taxon>Brachyura</taxon>
        <taxon>Eubrachyura</taxon>
        <taxon>Portunoidea</taxon>
        <taxon>Portunidae</taxon>
        <taxon>Portuninae</taxon>
        <taxon>Portunus</taxon>
    </lineage>
</organism>
<evidence type="ECO:0000313" key="3">
    <source>
        <dbReference type="EMBL" id="MPC47939.1"/>
    </source>
</evidence>
<dbReference type="SMART" id="SM00192">
    <property type="entry name" value="LDLa"/>
    <property type="match status" value="1"/>
</dbReference>
<proteinExistence type="predicted"/>
<name>A0A5B7FRQ3_PORTR</name>
<evidence type="ECO:0000256" key="2">
    <source>
        <dbReference type="PROSITE-ProRule" id="PRU00124"/>
    </source>
</evidence>
<gene>
    <name evidence="3" type="ORF">E2C01_041700</name>
</gene>
<feature type="disulfide bond" evidence="2">
    <location>
        <begin position="6"/>
        <end position="18"/>
    </location>
</feature>
<evidence type="ECO:0000313" key="4">
    <source>
        <dbReference type="Proteomes" id="UP000324222"/>
    </source>
</evidence>
<dbReference type="AlphaFoldDB" id="A0A5B7FRQ3"/>
<reference evidence="3 4" key="1">
    <citation type="submission" date="2019-05" db="EMBL/GenBank/DDBJ databases">
        <title>Another draft genome of Portunus trituberculatus and its Hox gene families provides insights of decapod evolution.</title>
        <authorList>
            <person name="Jeong J.-H."/>
            <person name="Song I."/>
            <person name="Kim S."/>
            <person name="Choi T."/>
            <person name="Kim D."/>
            <person name="Ryu S."/>
            <person name="Kim W."/>
        </authorList>
    </citation>
    <scope>NUCLEOTIDE SEQUENCE [LARGE SCALE GENOMIC DNA]</scope>
    <source>
        <tissue evidence="3">Muscle</tissue>
    </source>
</reference>
<dbReference type="Pfam" id="PF00057">
    <property type="entry name" value="Ldl_recept_a"/>
    <property type="match status" value="1"/>
</dbReference>
<dbReference type="InterPro" id="IPR002172">
    <property type="entry name" value="LDrepeatLR_classA_rpt"/>
</dbReference>
<dbReference type="CDD" id="cd00112">
    <property type="entry name" value="LDLa"/>
    <property type="match status" value="1"/>
</dbReference>
<feature type="disulfide bond" evidence="2">
    <location>
        <begin position="13"/>
        <end position="31"/>
    </location>
</feature>
<evidence type="ECO:0000256" key="1">
    <source>
        <dbReference type="ARBA" id="ARBA00023157"/>
    </source>
</evidence>
<dbReference type="EMBL" id="VSRR010008012">
    <property type="protein sequence ID" value="MPC47939.1"/>
    <property type="molecule type" value="Genomic_DNA"/>
</dbReference>
<dbReference type="PROSITE" id="PS50068">
    <property type="entry name" value="LDLRA_2"/>
    <property type="match status" value="1"/>
</dbReference>
<keyword evidence="4" id="KW-1185">Reference proteome</keyword>
<sequence>MLVTTCTPEQFTCNNSQCITLEKVCDFKPDCQTVVVAEECHAPPEAAHRTVVLNFLTTTPPRGICASVSGHLPRVTLTLSVLDFRPVWGGQPGQHLGKLQAGPDVGAKCGYPCCSSGHLVGPFVAKQACKAGTPACMCPRMVVMRFMLSLGLGCCSTCRVECVCDHCTLTAPPSLRCSRHLPKP</sequence>
<dbReference type="Gene3D" id="4.10.400.10">
    <property type="entry name" value="Low-density Lipoprotein Receptor"/>
    <property type="match status" value="1"/>
</dbReference>
<dbReference type="SUPFAM" id="SSF57424">
    <property type="entry name" value="LDL receptor-like module"/>
    <property type="match status" value="1"/>
</dbReference>
<dbReference type="InterPro" id="IPR036055">
    <property type="entry name" value="LDL_receptor-like_sf"/>
</dbReference>
<accession>A0A5B7FRQ3</accession>
<feature type="disulfide bond" evidence="2">
    <location>
        <begin position="25"/>
        <end position="40"/>
    </location>
</feature>
<comment type="caution">
    <text evidence="3">The sequence shown here is derived from an EMBL/GenBank/DDBJ whole genome shotgun (WGS) entry which is preliminary data.</text>
</comment>
<protein>
    <submittedName>
        <fullName evidence="3">Uncharacterized protein</fullName>
    </submittedName>
</protein>
<dbReference type="Proteomes" id="UP000324222">
    <property type="component" value="Unassembled WGS sequence"/>
</dbReference>
<keyword evidence="1 2" id="KW-1015">Disulfide bond</keyword>